<evidence type="ECO:0000256" key="4">
    <source>
        <dbReference type="ARBA" id="ARBA00022989"/>
    </source>
</evidence>
<feature type="transmembrane region" description="Helical" evidence="6">
    <location>
        <begin position="7"/>
        <end position="27"/>
    </location>
</feature>
<evidence type="ECO:0000256" key="3">
    <source>
        <dbReference type="ARBA" id="ARBA00022692"/>
    </source>
</evidence>
<feature type="transmembrane region" description="Helical" evidence="6">
    <location>
        <begin position="61"/>
        <end position="82"/>
    </location>
</feature>
<accession>A0A1G2HS42</accession>
<dbReference type="GO" id="GO:0055085">
    <property type="term" value="P:transmembrane transport"/>
    <property type="evidence" value="ECO:0007669"/>
    <property type="project" value="TreeGrafter"/>
</dbReference>
<evidence type="ECO:0008006" key="9">
    <source>
        <dbReference type="Google" id="ProtNLM"/>
    </source>
</evidence>
<dbReference type="InterPro" id="IPR002549">
    <property type="entry name" value="AI-2E-like"/>
</dbReference>
<evidence type="ECO:0000256" key="1">
    <source>
        <dbReference type="ARBA" id="ARBA00004141"/>
    </source>
</evidence>
<dbReference type="Proteomes" id="UP000178774">
    <property type="component" value="Unassembled WGS sequence"/>
</dbReference>
<reference evidence="7 8" key="1">
    <citation type="journal article" date="2016" name="Nat. Commun.">
        <title>Thousands of microbial genomes shed light on interconnected biogeochemical processes in an aquifer system.</title>
        <authorList>
            <person name="Anantharaman K."/>
            <person name="Brown C.T."/>
            <person name="Hug L.A."/>
            <person name="Sharon I."/>
            <person name="Castelle C.J."/>
            <person name="Probst A.J."/>
            <person name="Thomas B.C."/>
            <person name="Singh A."/>
            <person name="Wilkins M.J."/>
            <person name="Karaoz U."/>
            <person name="Brodie E.L."/>
            <person name="Williams K.H."/>
            <person name="Hubbard S.S."/>
            <person name="Banfield J.F."/>
        </authorList>
    </citation>
    <scope>NUCLEOTIDE SEQUENCE [LARGE SCALE GENOMIC DNA]</scope>
</reference>
<dbReference type="Pfam" id="PF01594">
    <property type="entry name" value="AI-2E_transport"/>
    <property type="match status" value="1"/>
</dbReference>
<feature type="transmembrane region" description="Helical" evidence="6">
    <location>
        <begin position="33"/>
        <end position="54"/>
    </location>
</feature>
<keyword evidence="4 6" id="KW-1133">Transmembrane helix</keyword>
<gene>
    <name evidence="7" type="ORF">A2822_03800</name>
</gene>
<feature type="transmembrane region" description="Helical" evidence="6">
    <location>
        <begin position="260"/>
        <end position="276"/>
    </location>
</feature>
<sequence length="345" mass="38093">MADQALGISWMAIAKIFLAAFAFYVLFLVRDVVVWFFFALVISILLETPINFLVRWRLPKAIAVILVYLSIFGLLGLLIYIASPVFIFEVKQLSQNIPDYFEKLNPIFTGLGFAVAQNFESFSATLVSALQESSGSIVKAISVFFGGLSSTVLIFVFAFYISLEDRGPERVLVLLAPKKYESYVMAIFAKAQLRVSGWFGARILACLFVGVASFAVLFLLGVKYAFLLALLAGFLNFVPFVGPLITAILAVLFIGVSDSWVLAGYVIVVLAIIQSIENNLVTPLLMKKFLDLPPILVLASLLVGGIIFGFLGMIFMVPVFGIIYEFLKEFLEKRKEESAGQLAHE</sequence>
<dbReference type="AlphaFoldDB" id="A0A1G2HS42"/>
<dbReference type="GO" id="GO:0016020">
    <property type="term" value="C:membrane"/>
    <property type="evidence" value="ECO:0007669"/>
    <property type="project" value="UniProtKB-SubCell"/>
</dbReference>
<evidence type="ECO:0000256" key="5">
    <source>
        <dbReference type="ARBA" id="ARBA00023136"/>
    </source>
</evidence>
<evidence type="ECO:0000256" key="2">
    <source>
        <dbReference type="ARBA" id="ARBA00009773"/>
    </source>
</evidence>
<evidence type="ECO:0000313" key="8">
    <source>
        <dbReference type="Proteomes" id="UP000178774"/>
    </source>
</evidence>
<organism evidence="7 8">
    <name type="scientific">Candidatus Staskawiczbacteria bacterium RIFCSPHIGHO2_01_FULL_41_41</name>
    <dbReference type="NCBI Taxonomy" id="1802203"/>
    <lineage>
        <taxon>Bacteria</taxon>
        <taxon>Candidatus Staskawicziibacteriota</taxon>
    </lineage>
</organism>
<feature type="transmembrane region" description="Helical" evidence="6">
    <location>
        <begin position="296"/>
        <end position="327"/>
    </location>
</feature>
<comment type="caution">
    <text evidence="7">The sequence shown here is derived from an EMBL/GenBank/DDBJ whole genome shotgun (WGS) entry which is preliminary data.</text>
</comment>
<feature type="transmembrane region" description="Helical" evidence="6">
    <location>
        <begin position="140"/>
        <end position="161"/>
    </location>
</feature>
<dbReference type="EMBL" id="MHOP01000025">
    <property type="protein sequence ID" value="OGZ65245.1"/>
    <property type="molecule type" value="Genomic_DNA"/>
</dbReference>
<name>A0A1G2HS42_9BACT</name>
<comment type="similarity">
    <text evidence="2">Belongs to the autoinducer-2 exporter (AI-2E) (TC 2.A.86) family.</text>
</comment>
<dbReference type="PANTHER" id="PTHR21716:SF62">
    <property type="entry name" value="TRANSPORT PROTEIN YDBI-RELATED"/>
    <property type="match status" value="1"/>
</dbReference>
<evidence type="ECO:0000313" key="7">
    <source>
        <dbReference type="EMBL" id="OGZ65245.1"/>
    </source>
</evidence>
<feature type="transmembrane region" description="Helical" evidence="6">
    <location>
        <begin position="199"/>
        <end position="220"/>
    </location>
</feature>
<keyword evidence="3 6" id="KW-0812">Transmembrane</keyword>
<proteinExistence type="inferred from homology"/>
<feature type="transmembrane region" description="Helical" evidence="6">
    <location>
        <begin position="226"/>
        <end position="253"/>
    </location>
</feature>
<protein>
    <recommendedName>
        <fullName evidence="9">AI-2E family transporter</fullName>
    </recommendedName>
</protein>
<comment type="subcellular location">
    <subcellularLocation>
        <location evidence="1">Membrane</location>
        <topology evidence="1">Multi-pass membrane protein</topology>
    </subcellularLocation>
</comment>
<evidence type="ECO:0000256" key="6">
    <source>
        <dbReference type="SAM" id="Phobius"/>
    </source>
</evidence>
<dbReference type="PANTHER" id="PTHR21716">
    <property type="entry name" value="TRANSMEMBRANE PROTEIN"/>
    <property type="match status" value="1"/>
</dbReference>
<keyword evidence="5 6" id="KW-0472">Membrane</keyword>